<proteinExistence type="predicted"/>
<comment type="caution">
    <text evidence="2">The sequence shown here is derived from an EMBL/GenBank/DDBJ whole genome shotgun (WGS) entry which is preliminary data.</text>
</comment>
<dbReference type="EMBL" id="VIFK01000211">
    <property type="protein sequence ID" value="TQE98392.1"/>
    <property type="molecule type" value="Genomic_DNA"/>
</dbReference>
<organism evidence="2 3">
    <name type="scientific">Spiribacter salinus</name>
    <dbReference type="NCBI Taxonomy" id="1335746"/>
    <lineage>
        <taxon>Bacteria</taxon>
        <taxon>Pseudomonadati</taxon>
        <taxon>Pseudomonadota</taxon>
        <taxon>Gammaproteobacteria</taxon>
        <taxon>Chromatiales</taxon>
        <taxon>Ectothiorhodospiraceae</taxon>
        <taxon>Spiribacter</taxon>
    </lineage>
</organism>
<evidence type="ECO:0000259" key="1">
    <source>
        <dbReference type="Pfam" id="PF04230"/>
    </source>
</evidence>
<dbReference type="Proteomes" id="UP000315400">
    <property type="component" value="Unassembled WGS sequence"/>
</dbReference>
<protein>
    <submittedName>
        <fullName evidence="2">Polysaccharide pyruvyl transferase family protein</fullName>
    </submittedName>
</protein>
<keyword evidence="2" id="KW-0808">Transferase</keyword>
<dbReference type="Pfam" id="PF04230">
    <property type="entry name" value="PS_pyruv_trans"/>
    <property type="match status" value="1"/>
</dbReference>
<reference evidence="2 3" key="1">
    <citation type="submission" date="2019-06" db="EMBL/GenBank/DDBJ databases">
        <title>Metagenome assembled Genome of Spiribacter salinus SL48-SHIP from the microbial mat of Salt Lake 48 (Novosibirsk region, Russia).</title>
        <authorList>
            <person name="Shipova A."/>
            <person name="Rozanov A.S."/>
            <person name="Bryanskaya A.V."/>
            <person name="Peltek S.E."/>
        </authorList>
    </citation>
    <scope>NUCLEOTIDE SEQUENCE [LARGE SCALE GENOMIC DNA]</scope>
    <source>
        <strain evidence="2">SL48-SHIP-2</strain>
    </source>
</reference>
<gene>
    <name evidence="2" type="ORF">FKY71_14105</name>
</gene>
<evidence type="ECO:0000313" key="3">
    <source>
        <dbReference type="Proteomes" id="UP000315400"/>
    </source>
</evidence>
<dbReference type="InterPro" id="IPR007345">
    <property type="entry name" value="Polysacch_pyruvyl_Trfase"/>
</dbReference>
<evidence type="ECO:0000313" key="2">
    <source>
        <dbReference type="EMBL" id="TQE98392.1"/>
    </source>
</evidence>
<dbReference type="GO" id="GO:0016740">
    <property type="term" value="F:transferase activity"/>
    <property type="evidence" value="ECO:0007669"/>
    <property type="project" value="UniProtKB-KW"/>
</dbReference>
<dbReference type="AlphaFoldDB" id="A0A540VNT6"/>
<name>A0A540VNT6_9GAMM</name>
<accession>A0A540VNT6</accession>
<feature type="domain" description="Polysaccharide pyruvyl transferase" evidence="1">
    <location>
        <begin position="103"/>
        <end position="220"/>
    </location>
</feature>
<sequence>MTERASRSGPTLYCWNPKRKRFSNRLLHSLPLYKRPKNFGDLLGPMIAARLLDKYGYRGEPRVAGEPDAVAPNLLTIGSVLHFARDGDIVWGSGRNGKIPDEAHTFENIDIRMVRGPLTKSFLEARGFSVPNILGDPGILVAELFPELRALAQKKHYELTVIPNLNDQRAKFSGYPVTNPTEDTWRILERIARSKLVVSASLHGIIVAEALGAPVRVLRSDAEPEFKYLDYFLGTGRSEFTIYETIDSSISGISPELPSFDAKRMIEAFPYDLFC</sequence>